<keyword evidence="2" id="KW-1185">Reference proteome</keyword>
<accession>A0ABS8RWS2</accession>
<dbReference type="EMBL" id="JACEIK010000157">
    <property type="protein sequence ID" value="MCD7451248.1"/>
    <property type="molecule type" value="Genomic_DNA"/>
</dbReference>
<comment type="caution">
    <text evidence="1">The sequence shown here is derived from an EMBL/GenBank/DDBJ whole genome shotgun (WGS) entry which is preliminary data.</text>
</comment>
<organism evidence="1 2">
    <name type="scientific">Datura stramonium</name>
    <name type="common">Jimsonweed</name>
    <name type="synonym">Common thornapple</name>
    <dbReference type="NCBI Taxonomy" id="4076"/>
    <lineage>
        <taxon>Eukaryota</taxon>
        <taxon>Viridiplantae</taxon>
        <taxon>Streptophyta</taxon>
        <taxon>Embryophyta</taxon>
        <taxon>Tracheophyta</taxon>
        <taxon>Spermatophyta</taxon>
        <taxon>Magnoliopsida</taxon>
        <taxon>eudicotyledons</taxon>
        <taxon>Gunneridae</taxon>
        <taxon>Pentapetalae</taxon>
        <taxon>asterids</taxon>
        <taxon>lamiids</taxon>
        <taxon>Solanales</taxon>
        <taxon>Solanaceae</taxon>
        <taxon>Solanoideae</taxon>
        <taxon>Datureae</taxon>
        <taxon>Datura</taxon>
    </lineage>
</organism>
<evidence type="ECO:0000313" key="2">
    <source>
        <dbReference type="Proteomes" id="UP000823775"/>
    </source>
</evidence>
<dbReference type="Proteomes" id="UP000823775">
    <property type="component" value="Unassembled WGS sequence"/>
</dbReference>
<name>A0ABS8RWS2_DATST</name>
<gene>
    <name evidence="1" type="ORF">HAX54_010354</name>
</gene>
<evidence type="ECO:0000313" key="1">
    <source>
        <dbReference type="EMBL" id="MCD7451248.1"/>
    </source>
</evidence>
<sequence>MFTGIVYAGKSRGLISISRKASPLQARGHLKQSIIEDVRIIDSELSEYPSTDGSYKFYGLGSMSESPSYYYPNIVREFYVNYIATLEGQCKKGQKPADMRMLLRIPVYGEMCPSARVAEATIDPAEAAIGTESVSHTTQIPTSTASISGVAIAPLGTNELTHHLLCQNTPTKLKKAQDDILKLQQEQQPQEFSIPAFEVLLKDVPFIDLLCK</sequence>
<proteinExistence type="predicted"/>
<reference evidence="1 2" key="1">
    <citation type="journal article" date="2021" name="BMC Genomics">
        <title>Datura genome reveals duplications of psychoactive alkaloid biosynthetic genes and high mutation rate following tissue culture.</title>
        <authorList>
            <person name="Rajewski A."/>
            <person name="Carter-House D."/>
            <person name="Stajich J."/>
            <person name="Litt A."/>
        </authorList>
    </citation>
    <scope>NUCLEOTIDE SEQUENCE [LARGE SCALE GENOMIC DNA]</scope>
    <source>
        <strain evidence="1">AR-01</strain>
    </source>
</reference>
<protein>
    <submittedName>
        <fullName evidence="1">Uncharacterized protein</fullName>
    </submittedName>
</protein>